<dbReference type="GO" id="GO:0016747">
    <property type="term" value="F:acyltransferase activity, transferring groups other than amino-acyl groups"/>
    <property type="evidence" value="ECO:0007669"/>
    <property type="project" value="InterPro"/>
</dbReference>
<dbReference type="GeneID" id="97485541"/>
<dbReference type="AlphaFoldDB" id="A0A1E7N702"/>
<dbReference type="SUPFAM" id="SSF55729">
    <property type="entry name" value="Acyl-CoA N-acyltransferases (Nat)"/>
    <property type="match status" value="1"/>
</dbReference>
<proteinExistence type="predicted"/>
<keyword evidence="4" id="KW-1185">Reference proteome</keyword>
<dbReference type="RefSeq" id="WP_046386246.1">
    <property type="nucleotide sequence ID" value="NZ_BMUB01000004.1"/>
</dbReference>
<protein>
    <submittedName>
        <fullName evidence="3">GNAT family N-acetyltransferase</fullName>
    </submittedName>
</protein>
<dbReference type="Gene3D" id="3.40.630.30">
    <property type="match status" value="1"/>
</dbReference>
<sequence>MTNTGADPIETSNKAANAAANKPRAVTGEDVGAVSRLLARAFEDDPMMCWFFPEAATRPAALGGYFTTLFTRQYLPYGLCERTEHAAAFWVAPEAQEKAVPDEGTIRELAELLGDRAHWFRQCVEAAAANAPQEAHWYLAVLGADPVAQRRGQGAALLRSGLARADAAGLPVHLESSKAENLAVYRHFGFEVLEEVPLPGDGPTLWTMRRAPRG</sequence>
<evidence type="ECO:0000259" key="2">
    <source>
        <dbReference type="Pfam" id="PF00583"/>
    </source>
</evidence>
<dbReference type="InterPro" id="IPR016181">
    <property type="entry name" value="Acyl_CoA_acyltransferase"/>
</dbReference>
<dbReference type="EMBL" id="JPRF03000026">
    <property type="protein sequence ID" value="OEV36482.1"/>
    <property type="molecule type" value="Genomic_DNA"/>
</dbReference>
<dbReference type="KEGG" id="kau:B6264_28255"/>
<evidence type="ECO:0000313" key="4">
    <source>
        <dbReference type="Proteomes" id="UP000037395"/>
    </source>
</evidence>
<accession>A0A1E7N702</accession>
<dbReference type="InterPro" id="IPR000182">
    <property type="entry name" value="GNAT_dom"/>
</dbReference>
<feature type="region of interest" description="Disordered" evidence="1">
    <location>
        <begin position="1"/>
        <end position="23"/>
    </location>
</feature>
<dbReference type="Proteomes" id="UP000037395">
    <property type="component" value="Unassembled WGS sequence"/>
</dbReference>
<gene>
    <name evidence="3" type="ORF">HS99_0029350</name>
</gene>
<evidence type="ECO:0000256" key="1">
    <source>
        <dbReference type="SAM" id="MobiDB-lite"/>
    </source>
</evidence>
<feature type="compositionally biased region" description="Low complexity" evidence="1">
    <location>
        <begin position="13"/>
        <end position="22"/>
    </location>
</feature>
<dbReference type="OrthoDB" id="7057833at2"/>
<reference evidence="3" key="1">
    <citation type="submission" date="2016-08" db="EMBL/GenBank/DDBJ databases">
        <title>Sequencing, Assembly and Comparative Genomics of S. aureofaciens ATCC 10762.</title>
        <authorList>
            <person name="Gradnigo J.S."/>
            <person name="Johnson N."/>
            <person name="Somerville G.A."/>
        </authorList>
    </citation>
    <scope>NUCLEOTIDE SEQUENCE [LARGE SCALE GENOMIC DNA]</scope>
    <source>
        <strain evidence="3">ATCC 10762</strain>
    </source>
</reference>
<comment type="caution">
    <text evidence="3">The sequence shown here is derived from an EMBL/GenBank/DDBJ whole genome shotgun (WGS) entry which is preliminary data.</text>
</comment>
<dbReference type="PANTHER" id="PTHR42791:SF1">
    <property type="entry name" value="N-ACETYLTRANSFERASE DOMAIN-CONTAINING PROTEIN"/>
    <property type="match status" value="1"/>
</dbReference>
<dbReference type="PANTHER" id="PTHR42791">
    <property type="entry name" value="GNAT FAMILY ACETYLTRANSFERASE"/>
    <property type="match status" value="1"/>
</dbReference>
<dbReference type="Pfam" id="PF00583">
    <property type="entry name" value="Acetyltransf_1"/>
    <property type="match status" value="1"/>
</dbReference>
<organism evidence="3 4">
    <name type="scientific">Kitasatospora aureofaciens</name>
    <name type="common">Streptomyces aureofaciens</name>
    <dbReference type="NCBI Taxonomy" id="1894"/>
    <lineage>
        <taxon>Bacteria</taxon>
        <taxon>Bacillati</taxon>
        <taxon>Actinomycetota</taxon>
        <taxon>Actinomycetes</taxon>
        <taxon>Kitasatosporales</taxon>
        <taxon>Streptomycetaceae</taxon>
        <taxon>Kitasatospora</taxon>
    </lineage>
</organism>
<name>A0A1E7N702_KITAU</name>
<evidence type="ECO:0000313" key="3">
    <source>
        <dbReference type="EMBL" id="OEV36482.1"/>
    </source>
</evidence>
<feature type="domain" description="N-acetyltransferase" evidence="2">
    <location>
        <begin position="126"/>
        <end position="190"/>
    </location>
</feature>
<dbReference type="InterPro" id="IPR052523">
    <property type="entry name" value="Trichothecene_AcTrans"/>
</dbReference>